<feature type="region of interest" description="Disordered" evidence="1">
    <location>
        <begin position="58"/>
        <end position="103"/>
    </location>
</feature>
<dbReference type="EMBL" id="BSYO01000008">
    <property type="protein sequence ID" value="GMH08360.1"/>
    <property type="molecule type" value="Genomic_DNA"/>
</dbReference>
<accession>A0AAD3SBX6</accession>
<dbReference type="PANTHER" id="PTHR35725:SF4">
    <property type="entry name" value="CLASSICAL ARABINOGALACTAN PROTEIN 26"/>
    <property type="match status" value="1"/>
</dbReference>
<reference evidence="3" key="1">
    <citation type="submission" date="2023-05" db="EMBL/GenBank/DDBJ databases">
        <title>Nepenthes gracilis genome sequencing.</title>
        <authorList>
            <person name="Fukushima K."/>
        </authorList>
    </citation>
    <scope>NUCLEOTIDE SEQUENCE</scope>
    <source>
        <strain evidence="3">SING2019-196</strain>
    </source>
</reference>
<evidence type="ECO:0000256" key="1">
    <source>
        <dbReference type="SAM" id="MobiDB-lite"/>
    </source>
</evidence>
<sequence length="141" mass="14289">MPSFWTSQVVQVVELLLLLLFMASPSISAAASTLPPEVAPSLPPYYIIPEISPDIAPLLPAPGGEAPAPADQSSMPFIPSTLSPPNPDATAGPGSDPAAVSPSGSLLSSSSAMLFVSFDQFVKLAVLLVLVACCSISPSGV</sequence>
<gene>
    <name evidence="3" type="ORF">Nepgr_010200</name>
</gene>
<proteinExistence type="predicted"/>
<evidence type="ECO:0000313" key="3">
    <source>
        <dbReference type="EMBL" id="GMH08360.1"/>
    </source>
</evidence>
<evidence type="ECO:0000256" key="2">
    <source>
        <dbReference type="SAM" id="SignalP"/>
    </source>
</evidence>
<protein>
    <submittedName>
        <fullName evidence="3">Uncharacterized protein</fullName>
    </submittedName>
</protein>
<dbReference type="PANTHER" id="PTHR35725">
    <property type="entry name" value="CLASSICAL ARABINOGALACTAN PROTEIN 26"/>
    <property type="match status" value="1"/>
</dbReference>
<comment type="caution">
    <text evidence="3">The sequence shown here is derived from an EMBL/GenBank/DDBJ whole genome shotgun (WGS) entry which is preliminary data.</text>
</comment>
<dbReference type="Proteomes" id="UP001279734">
    <property type="component" value="Unassembled WGS sequence"/>
</dbReference>
<name>A0AAD3SBX6_NEPGR</name>
<feature type="chain" id="PRO_5041947805" evidence="2">
    <location>
        <begin position="31"/>
        <end position="141"/>
    </location>
</feature>
<feature type="compositionally biased region" description="Polar residues" evidence="1">
    <location>
        <begin position="71"/>
        <end position="81"/>
    </location>
</feature>
<feature type="signal peptide" evidence="2">
    <location>
        <begin position="1"/>
        <end position="30"/>
    </location>
</feature>
<dbReference type="AlphaFoldDB" id="A0AAD3SBX6"/>
<dbReference type="InterPro" id="IPR039346">
    <property type="entry name" value="AGP25/26"/>
</dbReference>
<feature type="compositionally biased region" description="Low complexity" evidence="1">
    <location>
        <begin position="58"/>
        <end position="70"/>
    </location>
</feature>
<keyword evidence="2" id="KW-0732">Signal</keyword>
<evidence type="ECO:0000313" key="4">
    <source>
        <dbReference type="Proteomes" id="UP001279734"/>
    </source>
</evidence>
<organism evidence="3 4">
    <name type="scientific">Nepenthes gracilis</name>
    <name type="common">Slender pitcher plant</name>
    <dbReference type="NCBI Taxonomy" id="150966"/>
    <lineage>
        <taxon>Eukaryota</taxon>
        <taxon>Viridiplantae</taxon>
        <taxon>Streptophyta</taxon>
        <taxon>Embryophyta</taxon>
        <taxon>Tracheophyta</taxon>
        <taxon>Spermatophyta</taxon>
        <taxon>Magnoliopsida</taxon>
        <taxon>eudicotyledons</taxon>
        <taxon>Gunneridae</taxon>
        <taxon>Pentapetalae</taxon>
        <taxon>Caryophyllales</taxon>
        <taxon>Nepenthaceae</taxon>
        <taxon>Nepenthes</taxon>
    </lineage>
</organism>
<keyword evidence="4" id="KW-1185">Reference proteome</keyword>